<comment type="caution">
    <text evidence="1">The sequence shown here is derived from an EMBL/GenBank/DDBJ whole genome shotgun (WGS) entry which is preliminary data.</text>
</comment>
<feature type="non-terminal residue" evidence="1">
    <location>
        <position position="1"/>
    </location>
</feature>
<dbReference type="EMBL" id="LAZR01007927">
    <property type="protein sequence ID" value="KKM82023.1"/>
    <property type="molecule type" value="Genomic_DNA"/>
</dbReference>
<organism evidence="1">
    <name type="scientific">marine sediment metagenome</name>
    <dbReference type="NCBI Taxonomy" id="412755"/>
    <lineage>
        <taxon>unclassified sequences</taxon>
        <taxon>metagenomes</taxon>
        <taxon>ecological metagenomes</taxon>
    </lineage>
</organism>
<evidence type="ECO:0000313" key="1">
    <source>
        <dbReference type="EMBL" id="KKM82023.1"/>
    </source>
</evidence>
<gene>
    <name evidence="1" type="ORF">LCGC14_1323810</name>
</gene>
<proteinExistence type="predicted"/>
<sequence>GYIFDGATIDAYGSLMIHGTDATDESDFLLLKHDGTDGYIYSGVGDIVFYNDIKATGPIKIREQEEPAFLDGYSQLWTDNDEHSSLILTDGYDGGVIHYLASNYVEMFLTVSAASENHGSNTYGKMGGTTGAGIFHGNFTVGSGNRITWTGKRLSNFMFTCAVSFTTDGTTQNVTLALAKNGVVAEKTEIERNISTGADVGAMYLQGAFTLDTDDYVELYGKIDASNAITITKMNMIASPL</sequence>
<protein>
    <submittedName>
        <fullName evidence="1">Uncharacterized protein</fullName>
    </submittedName>
</protein>
<name>A0A0F9KJ80_9ZZZZ</name>
<reference evidence="1" key="1">
    <citation type="journal article" date="2015" name="Nature">
        <title>Complex archaea that bridge the gap between prokaryotes and eukaryotes.</title>
        <authorList>
            <person name="Spang A."/>
            <person name="Saw J.H."/>
            <person name="Jorgensen S.L."/>
            <person name="Zaremba-Niedzwiedzka K."/>
            <person name="Martijn J."/>
            <person name="Lind A.E."/>
            <person name="van Eijk R."/>
            <person name="Schleper C."/>
            <person name="Guy L."/>
            <person name="Ettema T.J."/>
        </authorList>
    </citation>
    <scope>NUCLEOTIDE SEQUENCE</scope>
</reference>
<dbReference type="AlphaFoldDB" id="A0A0F9KJ80"/>
<accession>A0A0F9KJ80</accession>